<evidence type="ECO:0000313" key="3">
    <source>
        <dbReference type="Proteomes" id="UP001499909"/>
    </source>
</evidence>
<dbReference type="EMBL" id="BAABDH010000096">
    <property type="protein sequence ID" value="GAA3945490.1"/>
    <property type="molecule type" value="Genomic_DNA"/>
</dbReference>
<dbReference type="Proteomes" id="UP001499909">
    <property type="component" value="Unassembled WGS sequence"/>
</dbReference>
<dbReference type="InterPro" id="IPR026444">
    <property type="entry name" value="Secre_tail"/>
</dbReference>
<name>A0ABP7NFA6_9BACT</name>
<keyword evidence="3" id="KW-1185">Reference proteome</keyword>
<dbReference type="InterPro" id="IPR006626">
    <property type="entry name" value="PbH1"/>
</dbReference>
<protein>
    <recommendedName>
        <fullName evidence="1">Secretion system C-terminal sorting domain-containing protein</fullName>
    </recommendedName>
</protein>
<dbReference type="SUPFAM" id="SSF49478">
    <property type="entry name" value="Cna protein B-type domain"/>
    <property type="match status" value="1"/>
</dbReference>
<dbReference type="NCBIfam" id="TIGR04183">
    <property type="entry name" value="Por_Secre_tail"/>
    <property type="match status" value="1"/>
</dbReference>
<evidence type="ECO:0000259" key="1">
    <source>
        <dbReference type="Pfam" id="PF18962"/>
    </source>
</evidence>
<dbReference type="Gene3D" id="2.60.40.10">
    <property type="entry name" value="Immunoglobulins"/>
    <property type="match status" value="2"/>
</dbReference>
<proteinExistence type="predicted"/>
<organism evidence="2 3">
    <name type="scientific">Hymenobacter algoricola</name>
    <dbReference type="NCBI Taxonomy" id="486267"/>
    <lineage>
        <taxon>Bacteria</taxon>
        <taxon>Pseudomonadati</taxon>
        <taxon>Bacteroidota</taxon>
        <taxon>Cytophagia</taxon>
        <taxon>Cytophagales</taxon>
        <taxon>Hymenobacteraceae</taxon>
        <taxon>Hymenobacter</taxon>
    </lineage>
</organism>
<feature type="domain" description="Secretion system C-terminal sorting" evidence="1">
    <location>
        <begin position="1339"/>
        <end position="1411"/>
    </location>
</feature>
<reference evidence="3" key="1">
    <citation type="journal article" date="2019" name="Int. J. Syst. Evol. Microbiol.">
        <title>The Global Catalogue of Microorganisms (GCM) 10K type strain sequencing project: providing services to taxonomists for standard genome sequencing and annotation.</title>
        <authorList>
            <consortium name="The Broad Institute Genomics Platform"/>
            <consortium name="The Broad Institute Genome Sequencing Center for Infectious Disease"/>
            <person name="Wu L."/>
            <person name="Ma J."/>
        </authorList>
    </citation>
    <scope>NUCLEOTIDE SEQUENCE [LARGE SCALE GENOMIC DNA]</scope>
    <source>
        <strain evidence="3">JCM 17214</strain>
    </source>
</reference>
<sequence length="1413" mass="142428">MTLGTDRFNGTVTFTITATLPSPAASGTLTAIGRGVNGGNTTNSVAATVTINNVAPQVSGKTASAFTGGAALVLDPLSDATDANGNATINANSIVLTSATGTASGSFAVGTGGNAGKVVFTPGATAGTATVSYTVKDTGTPIMTSNAATLTVTVAASPDVFTITGSSPVSGSQIQPGALVTFSVNSGAASADATNVVQKLVITNAPTNQAGFTVLPAGVTYSYDTNSKTGTVTFASTTIMAGGSTTASVSFLVPDGITTLTAQGSSTANNDPNLANNTGTVATLTVNNAPVAKADPENPLIISYRSAGVQINILSNDVAVPGASNAINVASVVLSAQTPQGNMNGTTIVVFGGTFSVNSQGVLSFVPAAVAAFNGTYTSVVDYTVKNSATPAAESNSVRVSVTVTDFAPAALDRVNAALLNTATATTLSPSLTGSDADGDPLTYTITGGLPTSTQGVLAYSGITITAAALPFAVANPALLTFDPAMDYSGRVELTYTASSRAVNNATQTSATAIYTIPVGVANTISGVVFEDVNYGGGTGKSLAASNGIVRPNARVELYNGNDFVTSTLTTATGAYSFPISAAGSYSVRVVSGSVTSSRASTGGTLVPVQTFINGDGNMVGGLAPDKQDAGNGSTMLSGLITSSITPQSVATVSVASGGLAVVDFGFSFDVIVNINDNGQGSLRQFVLNASALENTTANINQRPFSSYGAATGTDFPAGQETSVFMLPNGSAQPGFPAGRNNYLTTSTGAYSAANSRALLTLSSGGLSIAGANSNRTALDGTTQSTLSDSNPVFLGIGGTVGTERKALSQVAGPEVEIMGGNGIANLLTVSGNNSIVRGISLHGGTVAVTATAGVLDLLFEQNAIGTTAFSVALPAANATSGVGLVLRNPTGTLRNNIIAYVGNSGINYSSVGAGGLGYTITGNEFRQNGQVSAGGDNITVADNVGANNKTGPLLIAENYIASSNSSGIQFEIGKLGNNTVRNNTIIDNGNGGLSSSRLEGSGIHYLSRVGDAAEATAATNTDLIEKNILTRNQSSGIVINHTQKNVRISQNSIFENGNRIDVSAKGLLSIDFTVGPNDHVGGNVNYGQGDGVTANDGAFSADQPNGGIDYPILTSIFGANNQLRVTGYVGSAPGQTIFGGATVEIYTANNGDTNQDGPMTTAPGSPTIAHGETQSYFGTLTADANGNFDVTFSTVGTNVRPGDNISATAYLTTYGTSEAGTNQLSSFTVLPVELSVFTAKAAGTNAQLSWSTASEKNNDHFTVERSFSGTEFTSIGTVKGHGTSTQAHTYSFTDAGIGTTHTGTIYYRLQQVDTDGTTASSPVRVVRFDDALTAKLLLYPNPATDQTTLDLTTLAAGNYQVTVVDMTGRTLSSGAYAGGALHALKLQAVPKGTYIVLVRGLGSKFSQKLIKE</sequence>
<accession>A0ABP7NFA6</accession>
<dbReference type="SMART" id="SM00710">
    <property type="entry name" value="PbH1"/>
    <property type="match status" value="6"/>
</dbReference>
<evidence type="ECO:0000313" key="2">
    <source>
        <dbReference type="EMBL" id="GAA3945490.1"/>
    </source>
</evidence>
<dbReference type="Pfam" id="PF18962">
    <property type="entry name" value="Por_Secre_tail"/>
    <property type="match status" value="1"/>
</dbReference>
<gene>
    <name evidence="2" type="ORF">GCM10022406_29410</name>
</gene>
<dbReference type="InterPro" id="IPR013783">
    <property type="entry name" value="Ig-like_fold"/>
</dbReference>
<comment type="caution">
    <text evidence="2">The sequence shown here is derived from an EMBL/GenBank/DDBJ whole genome shotgun (WGS) entry which is preliminary data.</text>
</comment>